<evidence type="ECO:0000313" key="3">
    <source>
        <dbReference type="RefSeq" id="XP_026746057.1"/>
    </source>
</evidence>
<dbReference type="GeneID" id="113507396"/>
<keyword evidence="2" id="KW-1185">Reference proteome</keyword>
<feature type="compositionally biased region" description="Polar residues" evidence="1">
    <location>
        <begin position="383"/>
        <end position="394"/>
    </location>
</feature>
<reference evidence="3" key="1">
    <citation type="submission" date="2025-08" db="UniProtKB">
        <authorList>
            <consortium name="RefSeq"/>
        </authorList>
    </citation>
    <scope>IDENTIFICATION</scope>
</reference>
<accession>A0A7E5X0Q5</accession>
<feature type="region of interest" description="Disordered" evidence="1">
    <location>
        <begin position="1"/>
        <end position="57"/>
    </location>
</feature>
<dbReference type="RefSeq" id="XP_026746057.1">
    <property type="nucleotide sequence ID" value="XM_026890256.1"/>
</dbReference>
<feature type="region of interest" description="Disordered" evidence="1">
    <location>
        <begin position="378"/>
        <end position="438"/>
    </location>
</feature>
<organism evidence="2 3">
    <name type="scientific">Trichoplusia ni</name>
    <name type="common">Cabbage looper</name>
    <dbReference type="NCBI Taxonomy" id="7111"/>
    <lineage>
        <taxon>Eukaryota</taxon>
        <taxon>Metazoa</taxon>
        <taxon>Ecdysozoa</taxon>
        <taxon>Arthropoda</taxon>
        <taxon>Hexapoda</taxon>
        <taxon>Insecta</taxon>
        <taxon>Pterygota</taxon>
        <taxon>Neoptera</taxon>
        <taxon>Endopterygota</taxon>
        <taxon>Lepidoptera</taxon>
        <taxon>Glossata</taxon>
        <taxon>Ditrysia</taxon>
        <taxon>Noctuoidea</taxon>
        <taxon>Noctuidae</taxon>
        <taxon>Plusiinae</taxon>
        <taxon>Trichoplusia</taxon>
    </lineage>
</organism>
<sequence>MEDENSEEDNEGILTNKNYLVTKKKGEKSMMNLPNLPDSGGSRNEKRKTLDQSEESISENDFITVTRRKTKVRIRSDSFDIPTTEINMQNEEVDEEKYVICITSSQSLPKQMAMAKLLRSHNHRNITKIKYKSPLKVLVQFETLEDAEKLNNCPKFQELGYRCEKTSKKNICFGIVRGVDLELKEKEIMEILESSIKILDVKRLKRTNSEGKWVESETIRIRFMSTSLPEYIYAYEVRFKVEPYSFPVTQCSACWKFGHFIKYCPTKKSICPKCGGDHDNCLTTNFKCINCKGSHLALDKECPIYIKERAIRDLMTSRNMSYREALVLYLKERPKRKILVNTQETVSANRDKDDTYTTTQEPTKMVNYERTMAEVHAEDEDSISNYSEPSIILSNTNTKTKNKKKKNRKGKSISHEPMDVVNENNGQGRDTRCISGNKKGSDCESDIIPFNNERKIESSHKRTTSTGSYYKQTATSAANTSGKYYIDLKVYQTNDGRETDSQELWRKALLRLKLQTDGDTIQWRKLQAFVQSADELFMKPPTFLSSNA</sequence>
<feature type="compositionally biased region" description="Basic residues" evidence="1">
    <location>
        <begin position="400"/>
        <end position="412"/>
    </location>
</feature>
<evidence type="ECO:0000313" key="2">
    <source>
        <dbReference type="Proteomes" id="UP000322000"/>
    </source>
</evidence>
<dbReference type="OrthoDB" id="3039988at2759"/>
<feature type="compositionally biased region" description="Acidic residues" evidence="1">
    <location>
        <begin position="1"/>
        <end position="11"/>
    </location>
</feature>
<dbReference type="AlphaFoldDB" id="A0A7E5X0Q5"/>
<dbReference type="KEGG" id="tnl:113507396"/>
<dbReference type="InParanoid" id="A0A7E5X0Q5"/>
<dbReference type="Proteomes" id="UP000322000">
    <property type="component" value="Unplaced"/>
</dbReference>
<proteinExistence type="predicted"/>
<protein>
    <submittedName>
        <fullName evidence="3">Uncharacterized protein LOC113507396</fullName>
    </submittedName>
</protein>
<name>A0A7E5X0Q5_TRINI</name>
<evidence type="ECO:0000256" key="1">
    <source>
        <dbReference type="SAM" id="MobiDB-lite"/>
    </source>
</evidence>
<gene>
    <name evidence="3" type="primary">LOC113507396</name>
</gene>